<accession>A0A4R6SWG0</accession>
<reference evidence="2 3" key="1">
    <citation type="submission" date="2019-03" db="EMBL/GenBank/DDBJ databases">
        <title>Genomic Encyclopedia of Archaeal and Bacterial Type Strains, Phase II (KMG-II): from individual species to whole genera.</title>
        <authorList>
            <person name="Goeker M."/>
        </authorList>
    </citation>
    <scope>NUCLEOTIDE SEQUENCE [LARGE SCALE GENOMIC DNA]</scope>
    <source>
        <strain evidence="2 3">DSM 19035</strain>
    </source>
</reference>
<dbReference type="OrthoDB" id="868093at2"/>
<organism evidence="2 3">
    <name type="scientific">Pedobacter metabolipauper</name>
    <dbReference type="NCBI Taxonomy" id="425513"/>
    <lineage>
        <taxon>Bacteria</taxon>
        <taxon>Pseudomonadati</taxon>
        <taxon>Bacteroidota</taxon>
        <taxon>Sphingobacteriia</taxon>
        <taxon>Sphingobacteriales</taxon>
        <taxon>Sphingobacteriaceae</taxon>
        <taxon>Pedobacter</taxon>
    </lineage>
</organism>
<keyword evidence="3" id="KW-1185">Reference proteome</keyword>
<dbReference type="Proteomes" id="UP000295620">
    <property type="component" value="Unassembled WGS sequence"/>
</dbReference>
<proteinExistence type="predicted"/>
<evidence type="ECO:0000256" key="1">
    <source>
        <dbReference type="SAM" id="SignalP"/>
    </source>
</evidence>
<feature type="signal peptide" evidence="1">
    <location>
        <begin position="1"/>
        <end position="19"/>
    </location>
</feature>
<dbReference type="EMBL" id="SNYC01000004">
    <property type="protein sequence ID" value="TDQ09751.1"/>
    <property type="molecule type" value="Genomic_DNA"/>
</dbReference>
<dbReference type="PROSITE" id="PS51257">
    <property type="entry name" value="PROKAR_LIPOPROTEIN"/>
    <property type="match status" value="1"/>
</dbReference>
<sequence>MKKITVLYLVLLFASVLCACDRTEDPIYEKLSDNRFPVIFANTNFVTPSVPTGGFVKGTALKIEFNFVKTDPIKEIQFYEKLGTADSVLISKSDYAPAFSASKGCDTLIYNYIVPSAPASGTSVVFRGRVVNVNGLTKDRTFTYLIK</sequence>
<name>A0A4R6SWG0_9SPHI</name>
<evidence type="ECO:0000313" key="3">
    <source>
        <dbReference type="Proteomes" id="UP000295620"/>
    </source>
</evidence>
<keyword evidence="1" id="KW-0732">Signal</keyword>
<protein>
    <submittedName>
        <fullName evidence="2">Uncharacterized protein</fullName>
    </submittedName>
</protein>
<evidence type="ECO:0000313" key="2">
    <source>
        <dbReference type="EMBL" id="TDQ09751.1"/>
    </source>
</evidence>
<gene>
    <name evidence="2" type="ORF">ATK78_1909</name>
</gene>
<comment type="caution">
    <text evidence="2">The sequence shown here is derived from an EMBL/GenBank/DDBJ whole genome shotgun (WGS) entry which is preliminary data.</text>
</comment>
<feature type="chain" id="PRO_5020807202" evidence="1">
    <location>
        <begin position="20"/>
        <end position="147"/>
    </location>
</feature>
<dbReference type="AlphaFoldDB" id="A0A4R6SWG0"/>
<dbReference type="RefSeq" id="WP_133575811.1">
    <property type="nucleotide sequence ID" value="NZ_SNYC01000004.1"/>
</dbReference>